<comment type="function">
    <text evidence="2">Repressor of jasmonate responses.</text>
</comment>
<accession>A0ABC8TEL2</accession>
<dbReference type="PROSITE" id="PS51320">
    <property type="entry name" value="TIFY"/>
    <property type="match status" value="1"/>
</dbReference>
<proteinExistence type="inferred from homology"/>
<evidence type="ECO:0000313" key="5">
    <source>
        <dbReference type="EMBL" id="CAK9167855.1"/>
    </source>
</evidence>
<feature type="compositionally biased region" description="Low complexity" evidence="3">
    <location>
        <begin position="87"/>
        <end position="110"/>
    </location>
</feature>
<organism evidence="5 6">
    <name type="scientific">Ilex paraguariensis</name>
    <name type="common">yerba mate</name>
    <dbReference type="NCBI Taxonomy" id="185542"/>
    <lineage>
        <taxon>Eukaryota</taxon>
        <taxon>Viridiplantae</taxon>
        <taxon>Streptophyta</taxon>
        <taxon>Embryophyta</taxon>
        <taxon>Tracheophyta</taxon>
        <taxon>Spermatophyta</taxon>
        <taxon>Magnoliopsida</taxon>
        <taxon>eudicotyledons</taxon>
        <taxon>Gunneridae</taxon>
        <taxon>Pentapetalae</taxon>
        <taxon>asterids</taxon>
        <taxon>campanulids</taxon>
        <taxon>Aquifoliales</taxon>
        <taxon>Aquifoliaceae</taxon>
        <taxon>Ilex</taxon>
    </lineage>
</organism>
<gene>
    <name evidence="5" type="ORF">ILEXP_LOCUS37170</name>
</gene>
<evidence type="ECO:0000256" key="1">
    <source>
        <dbReference type="ARBA" id="ARBA00008614"/>
    </source>
</evidence>
<comment type="subcellular location">
    <subcellularLocation>
        <location evidence="2">Nucleus</location>
    </subcellularLocation>
</comment>
<keyword evidence="2" id="KW-1184">Jasmonic acid signaling pathway</keyword>
<dbReference type="Proteomes" id="UP001642360">
    <property type="component" value="Unassembled WGS sequence"/>
</dbReference>
<comment type="caution">
    <text evidence="5">The sequence shown here is derived from an EMBL/GenBank/DDBJ whole genome shotgun (WGS) entry which is preliminary data.</text>
</comment>
<evidence type="ECO:0000259" key="4">
    <source>
        <dbReference type="PROSITE" id="PS51320"/>
    </source>
</evidence>
<dbReference type="PANTHER" id="PTHR33077:SF17">
    <property type="entry name" value="PROTEIN TIFY 5B"/>
    <property type="match status" value="1"/>
</dbReference>
<comment type="similarity">
    <text evidence="1 2">Belongs to the TIFY/JAZ family.</text>
</comment>
<evidence type="ECO:0000256" key="3">
    <source>
        <dbReference type="SAM" id="MobiDB-lite"/>
    </source>
</evidence>
<dbReference type="GO" id="GO:0031347">
    <property type="term" value="P:regulation of defense response"/>
    <property type="evidence" value="ECO:0007669"/>
    <property type="project" value="UniProtKB-UniRule"/>
</dbReference>
<dbReference type="AlphaFoldDB" id="A0ABC8TEL2"/>
<dbReference type="GO" id="GO:2000022">
    <property type="term" value="P:regulation of jasmonic acid mediated signaling pathway"/>
    <property type="evidence" value="ECO:0007669"/>
    <property type="project" value="UniProtKB-UniRule"/>
</dbReference>
<feature type="domain" description="Tify" evidence="4">
    <location>
        <begin position="45"/>
        <end position="79"/>
    </location>
</feature>
<dbReference type="Pfam" id="PF09425">
    <property type="entry name" value="Jas_motif"/>
    <property type="match status" value="1"/>
</dbReference>
<dbReference type="EMBL" id="CAUOFW020004946">
    <property type="protein sequence ID" value="CAK9167854.1"/>
    <property type="molecule type" value="Genomic_DNA"/>
</dbReference>
<keyword evidence="2" id="KW-0539">Nucleus</keyword>
<keyword evidence="6" id="KW-1185">Reference proteome</keyword>
<dbReference type="InterPro" id="IPR010399">
    <property type="entry name" value="Tify_dom"/>
</dbReference>
<sequence length="134" mass="15096">MGRNCNLDLRLVPTSVSSVSLQSTDFEDQHHHQEPIMDLMGASTNEKHQQQLTIFYDGRVSVCDVTELQARAIILLASREMEEKSKTLSGSSDPPSPLLQSQLSSPTGLPLKRSLQRFLQKRKHRIQATSPYNH</sequence>
<dbReference type="EMBL" id="CAUOFW020004946">
    <property type="protein sequence ID" value="CAK9167855.1"/>
    <property type="molecule type" value="Genomic_DNA"/>
</dbReference>
<dbReference type="InterPro" id="IPR040390">
    <property type="entry name" value="TIFY/JAZ"/>
</dbReference>
<dbReference type="SMART" id="SM00979">
    <property type="entry name" value="TIFY"/>
    <property type="match status" value="1"/>
</dbReference>
<protein>
    <recommendedName>
        <fullName evidence="2">Protein TIFY</fullName>
    </recommendedName>
    <alternativeName>
        <fullName evidence="2">Jasmonate ZIM domain-containing protein</fullName>
    </alternativeName>
</protein>
<dbReference type="GO" id="GO:0005634">
    <property type="term" value="C:nucleus"/>
    <property type="evidence" value="ECO:0007669"/>
    <property type="project" value="UniProtKB-SubCell"/>
</dbReference>
<dbReference type="InterPro" id="IPR018467">
    <property type="entry name" value="CCT_CS"/>
</dbReference>
<name>A0ABC8TEL2_9AQUA</name>
<dbReference type="Pfam" id="PF06200">
    <property type="entry name" value="tify"/>
    <property type="match status" value="1"/>
</dbReference>
<dbReference type="GO" id="GO:0009611">
    <property type="term" value="P:response to wounding"/>
    <property type="evidence" value="ECO:0007669"/>
    <property type="project" value="UniProtKB-UniRule"/>
</dbReference>
<evidence type="ECO:0000313" key="6">
    <source>
        <dbReference type="Proteomes" id="UP001642360"/>
    </source>
</evidence>
<comment type="domain">
    <text evidence="2">The jas domain is required for interaction with COI1.</text>
</comment>
<reference evidence="5 6" key="1">
    <citation type="submission" date="2024-02" db="EMBL/GenBank/DDBJ databases">
        <authorList>
            <person name="Vignale AGUSTIN F."/>
            <person name="Sosa J E."/>
            <person name="Modenutti C."/>
        </authorList>
    </citation>
    <scope>NUCLEOTIDE SEQUENCE [LARGE SCALE GENOMIC DNA]</scope>
</reference>
<feature type="region of interest" description="Disordered" evidence="3">
    <location>
        <begin position="83"/>
        <end position="110"/>
    </location>
</feature>
<evidence type="ECO:0000256" key="2">
    <source>
        <dbReference type="RuleBase" id="RU369065"/>
    </source>
</evidence>
<dbReference type="PANTHER" id="PTHR33077">
    <property type="entry name" value="PROTEIN TIFY 4A-RELATED-RELATED"/>
    <property type="match status" value="1"/>
</dbReference>